<dbReference type="PANTHER" id="PTHR46890:SF48">
    <property type="entry name" value="RNA-DIRECTED DNA POLYMERASE"/>
    <property type="match status" value="1"/>
</dbReference>
<evidence type="ECO:0000313" key="2">
    <source>
        <dbReference type="EMBL" id="GAA0139922.1"/>
    </source>
</evidence>
<comment type="caution">
    <text evidence="2">The sequence shown here is derived from an EMBL/GenBank/DDBJ whole genome shotgun (WGS) entry which is preliminary data.</text>
</comment>
<protein>
    <recommendedName>
        <fullName evidence="1">Reverse transcriptase domain-containing protein</fullName>
    </recommendedName>
</protein>
<name>A0AAV3NLW4_LITER</name>
<dbReference type="InterPro" id="IPR043502">
    <property type="entry name" value="DNA/RNA_pol_sf"/>
</dbReference>
<keyword evidence="3" id="KW-1185">Reference proteome</keyword>
<dbReference type="InterPro" id="IPR052343">
    <property type="entry name" value="Retrotransposon-Effector_Assoc"/>
</dbReference>
<dbReference type="InterPro" id="IPR000477">
    <property type="entry name" value="RT_dom"/>
</dbReference>
<evidence type="ECO:0000313" key="3">
    <source>
        <dbReference type="Proteomes" id="UP001454036"/>
    </source>
</evidence>
<gene>
    <name evidence="2" type="ORF">LIER_01375</name>
</gene>
<evidence type="ECO:0000259" key="1">
    <source>
        <dbReference type="PROSITE" id="PS50878"/>
    </source>
</evidence>
<dbReference type="Proteomes" id="UP001454036">
    <property type="component" value="Unassembled WGS sequence"/>
</dbReference>
<organism evidence="2 3">
    <name type="scientific">Lithospermum erythrorhizon</name>
    <name type="common">Purple gromwell</name>
    <name type="synonym">Lithospermum officinale var. erythrorhizon</name>
    <dbReference type="NCBI Taxonomy" id="34254"/>
    <lineage>
        <taxon>Eukaryota</taxon>
        <taxon>Viridiplantae</taxon>
        <taxon>Streptophyta</taxon>
        <taxon>Embryophyta</taxon>
        <taxon>Tracheophyta</taxon>
        <taxon>Spermatophyta</taxon>
        <taxon>Magnoliopsida</taxon>
        <taxon>eudicotyledons</taxon>
        <taxon>Gunneridae</taxon>
        <taxon>Pentapetalae</taxon>
        <taxon>asterids</taxon>
        <taxon>lamiids</taxon>
        <taxon>Boraginales</taxon>
        <taxon>Boraginaceae</taxon>
        <taxon>Boraginoideae</taxon>
        <taxon>Lithospermeae</taxon>
        <taxon>Lithospermum</taxon>
    </lineage>
</organism>
<dbReference type="PANTHER" id="PTHR46890">
    <property type="entry name" value="NON-LTR RETROLELEMENT REVERSE TRANSCRIPTASE-LIKE PROTEIN-RELATED"/>
    <property type="match status" value="1"/>
</dbReference>
<proteinExistence type="predicted"/>
<dbReference type="CDD" id="cd01650">
    <property type="entry name" value="RT_nLTR_like"/>
    <property type="match status" value="1"/>
</dbReference>
<reference evidence="2 3" key="1">
    <citation type="submission" date="2024-01" db="EMBL/GenBank/DDBJ databases">
        <title>The complete chloroplast genome sequence of Lithospermum erythrorhizon: insights into the phylogenetic relationship among Boraginaceae species and the maternal lineages of purple gromwells.</title>
        <authorList>
            <person name="Okada T."/>
            <person name="Watanabe K."/>
        </authorList>
    </citation>
    <scope>NUCLEOTIDE SEQUENCE [LARGE SCALE GENOMIC DNA]</scope>
</reference>
<dbReference type="AlphaFoldDB" id="A0AAV3NLW4"/>
<dbReference type="SUPFAM" id="SSF56672">
    <property type="entry name" value="DNA/RNA polymerases"/>
    <property type="match status" value="1"/>
</dbReference>
<feature type="domain" description="Reverse transcriptase" evidence="1">
    <location>
        <begin position="1"/>
        <end position="251"/>
    </location>
</feature>
<dbReference type="Pfam" id="PF00078">
    <property type="entry name" value="RVT_1"/>
    <property type="match status" value="1"/>
</dbReference>
<accession>A0AAV3NLW4</accession>
<dbReference type="EMBL" id="BAABME010000131">
    <property type="protein sequence ID" value="GAA0139922.1"/>
    <property type="molecule type" value="Genomic_DNA"/>
</dbReference>
<sequence length="268" mass="30508">MYGALYNIVVKIISRIMTNLMRPILMDINSENQSAFLPGRMISDNILIAHEVLHFINHSKSVKNVNMPIKLDMSKAYDRVEWYFLEAIMLKMGFCRRWVDWIMCLVSKVSYSFLINGVPKGFVRPTMGIRQGDPLSPYLFLICAKGLSSMIREAELMKSLSGIKISRESPSISHILFVDDTIIFGKASRNEGAEIMRILKDYKEASDQNVNIGKCPLSFSPRTGQDTRHEILNIMGMREVKDQGKYLGLPLQVGRTKKEIFPLHSGQT</sequence>
<dbReference type="PROSITE" id="PS50878">
    <property type="entry name" value="RT_POL"/>
    <property type="match status" value="1"/>
</dbReference>